<keyword evidence="9" id="KW-1185">Reference proteome</keyword>
<proteinExistence type="inferred from homology"/>
<evidence type="ECO:0000259" key="7">
    <source>
        <dbReference type="Pfam" id="PF02668"/>
    </source>
</evidence>
<dbReference type="GO" id="GO:0005737">
    <property type="term" value="C:cytoplasm"/>
    <property type="evidence" value="ECO:0007669"/>
    <property type="project" value="TreeGrafter"/>
</dbReference>
<dbReference type="InterPro" id="IPR042098">
    <property type="entry name" value="TauD-like_sf"/>
</dbReference>
<accession>A0A3M2LWZ8</accession>
<evidence type="ECO:0000256" key="5">
    <source>
        <dbReference type="ARBA" id="ARBA00023002"/>
    </source>
</evidence>
<name>A0A3M2LWZ8_9ACTN</name>
<sequence length="319" mass="34959">MKTRGLALEVARIAGHIGAEITGVDLAAELSEEVVAGIRAALLEHQVLVFRDQRLDHGQQVAFGRRFGELTARSRPQHGGELEEFPEILTISPGIDRDLFGLDVEAFYRTRWASPLSGWHTDMSHAVDPPAGAILRAEVVPDFGGDTQWTSLTAAYQGLSEPLRDLVDGLEAEHSFFAGYRMVPGEELDRRVMRMLAADERVALHPVVRVHPETGERALFVNPSRTSRIAGLSPAESGRLLDMLFEHAVRAEYTVRVRWEPGMVVFWDNRSTAHIAATDAAVSGQARVLYRVTLAGDRPVGPTGFVSRPLLGAPMGMPS</sequence>
<dbReference type="RefSeq" id="WP_122196088.1">
    <property type="nucleotide sequence ID" value="NZ_JBHSKC010000031.1"/>
</dbReference>
<dbReference type="Pfam" id="PF02668">
    <property type="entry name" value="TauD"/>
    <property type="match status" value="1"/>
</dbReference>
<gene>
    <name evidence="8" type="ORF">EBO15_20805</name>
</gene>
<dbReference type="PANTHER" id="PTHR30468:SF5">
    <property type="entry name" value="ALPHA-KETOGLUTARATE-DEPENDENT SULFATE ESTER DIOXYGENASE"/>
    <property type="match status" value="1"/>
</dbReference>
<evidence type="ECO:0000256" key="1">
    <source>
        <dbReference type="ARBA" id="ARBA00001954"/>
    </source>
</evidence>
<protein>
    <submittedName>
        <fullName evidence="8">TauD/TfdA family dioxygenase</fullName>
    </submittedName>
</protein>
<evidence type="ECO:0000256" key="6">
    <source>
        <dbReference type="ARBA" id="ARBA00023004"/>
    </source>
</evidence>
<evidence type="ECO:0000256" key="4">
    <source>
        <dbReference type="ARBA" id="ARBA00022964"/>
    </source>
</evidence>
<dbReference type="OrthoDB" id="581608at2"/>
<dbReference type="PANTHER" id="PTHR30468">
    <property type="entry name" value="ALPHA-KETOGLUTARATE-DEPENDENT SULFONATE DIOXYGENASE"/>
    <property type="match status" value="1"/>
</dbReference>
<evidence type="ECO:0000256" key="2">
    <source>
        <dbReference type="ARBA" id="ARBA00005896"/>
    </source>
</evidence>
<evidence type="ECO:0000313" key="8">
    <source>
        <dbReference type="EMBL" id="RMI42094.1"/>
    </source>
</evidence>
<dbReference type="GO" id="GO:0046872">
    <property type="term" value="F:metal ion binding"/>
    <property type="evidence" value="ECO:0007669"/>
    <property type="project" value="UniProtKB-KW"/>
</dbReference>
<keyword evidence="5" id="KW-0560">Oxidoreductase</keyword>
<comment type="cofactor">
    <cofactor evidence="1">
        <name>Fe(2+)</name>
        <dbReference type="ChEBI" id="CHEBI:29033"/>
    </cofactor>
</comment>
<dbReference type="Gene3D" id="3.60.130.10">
    <property type="entry name" value="Clavaminate synthase-like"/>
    <property type="match status" value="1"/>
</dbReference>
<dbReference type="InterPro" id="IPR051323">
    <property type="entry name" value="AtsK-like"/>
</dbReference>
<comment type="similarity">
    <text evidence="2">Belongs to the TfdA dioxygenase family.</text>
</comment>
<reference evidence="8 9" key="1">
    <citation type="submission" date="2018-10" db="EMBL/GenBank/DDBJ databases">
        <title>Isolation from soil.</title>
        <authorList>
            <person name="Hu J."/>
        </authorList>
    </citation>
    <scope>NUCLEOTIDE SEQUENCE [LARGE SCALE GENOMIC DNA]</scope>
    <source>
        <strain evidence="8 9">NEAU-Ht49</strain>
    </source>
</reference>
<organism evidence="8 9">
    <name type="scientific">Actinomadura harenae</name>
    <dbReference type="NCBI Taxonomy" id="2483351"/>
    <lineage>
        <taxon>Bacteria</taxon>
        <taxon>Bacillati</taxon>
        <taxon>Actinomycetota</taxon>
        <taxon>Actinomycetes</taxon>
        <taxon>Streptosporangiales</taxon>
        <taxon>Thermomonosporaceae</taxon>
        <taxon>Actinomadura</taxon>
    </lineage>
</organism>
<dbReference type="GO" id="GO:0016706">
    <property type="term" value="F:2-oxoglutarate-dependent dioxygenase activity"/>
    <property type="evidence" value="ECO:0007669"/>
    <property type="project" value="TreeGrafter"/>
</dbReference>
<evidence type="ECO:0000313" key="9">
    <source>
        <dbReference type="Proteomes" id="UP000282674"/>
    </source>
</evidence>
<comment type="caution">
    <text evidence="8">The sequence shown here is derived from an EMBL/GenBank/DDBJ whole genome shotgun (WGS) entry which is preliminary data.</text>
</comment>
<dbReference type="EMBL" id="RFFG01000036">
    <property type="protein sequence ID" value="RMI42094.1"/>
    <property type="molecule type" value="Genomic_DNA"/>
</dbReference>
<keyword evidence="3" id="KW-0479">Metal-binding</keyword>
<feature type="domain" description="TauD/TfdA-like" evidence="7">
    <location>
        <begin position="10"/>
        <end position="293"/>
    </location>
</feature>
<evidence type="ECO:0000256" key="3">
    <source>
        <dbReference type="ARBA" id="ARBA00022723"/>
    </source>
</evidence>
<dbReference type="Proteomes" id="UP000282674">
    <property type="component" value="Unassembled WGS sequence"/>
</dbReference>
<keyword evidence="6" id="KW-0408">Iron</keyword>
<dbReference type="AlphaFoldDB" id="A0A3M2LWZ8"/>
<dbReference type="SUPFAM" id="SSF51197">
    <property type="entry name" value="Clavaminate synthase-like"/>
    <property type="match status" value="1"/>
</dbReference>
<keyword evidence="4 8" id="KW-0223">Dioxygenase</keyword>
<dbReference type="InterPro" id="IPR003819">
    <property type="entry name" value="TauD/TfdA-like"/>
</dbReference>